<organism evidence="1 2">
    <name type="scientific">Sorangium cellulosum</name>
    <name type="common">Polyangium cellulosum</name>
    <dbReference type="NCBI Taxonomy" id="56"/>
    <lineage>
        <taxon>Bacteria</taxon>
        <taxon>Pseudomonadati</taxon>
        <taxon>Myxococcota</taxon>
        <taxon>Polyangia</taxon>
        <taxon>Polyangiales</taxon>
        <taxon>Polyangiaceae</taxon>
        <taxon>Sorangium</taxon>
    </lineage>
</organism>
<evidence type="ECO:0000313" key="1">
    <source>
        <dbReference type="EMBL" id="AUX47646.1"/>
    </source>
</evidence>
<dbReference type="EMBL" id="CP012673">
    <property type="protein sequence ID" value="AUX47646.1"/>
    <property type="molecule type" value="Genomic_DNA"/>
</dbReference>
<dbReference type="Proteomes" id="UP000238348">
    <property type="component" value="Chromosome"/>
</dbReference>
<dbReference type="SUPFAM" id="SSF53822">
    <property type="entry name" value="Periplasmic binding protein-like I"/>
    <property type="match status" value="1"/>
</dbReference>
<reference evidence="1 2" key="1">
    <citation type="submission" date="2015-09" db="EMBL/GenBank/DDBJ databases">
        <title>Sorangium comparison.</title>
        <authorList>
            <person name="Zaburannyi N."/>
            <person name="Bunk B."/>
            <person name="Overmann J."/>
            <person name="Mueller R."/>
        </authorList>
    </citation>
    <scope>NUCLEOTIDE SEQUENCE [LARGE SCALE GENOMIC DNA]</scope>
    <source>
        <strain evidence="1 2">So ce26</strain>
    </source>
</reference>
<dbReference type="InterPro" id="IPR051010">
    <property type="entry name" value="BCAA_transport"/>
</dbReference>
<accession>A0A2L0F7T0</accession>
<protein>
    <recommendedName>
        <fullName evidence="3">Leucine-binding protein domain-containing protein</fullName>
    </recommendedName>
</protein>
<name>A0A2L0F7T0_SORCE</name>
<dbReference type="Gene3D" id="3.40.50.2300">
    <property type="match status" value="3"/>
</dbReference>
<proteinExistence type="predicted"/>
<sequence length="469" mass="49217">MRKYIILGTCLAISGCASDDGSGSGDSTKQSTVVIGAILPDTGLNANPYMLQAAEMAFEQFNEALAGTSASRGLRFKLEKRDDQSEATTVKPLATELLGLGSPVLVTATSVTSMTVNNMNYVADSPAKVPVVCGSCTNMNLNNPDAAPTPATDAPGYQDLDNWLRRTTITASRHAETMFRDMFSRGSEGDGDLDGDGTVNVSIIAGDDRVAYTGELRSAQHPPNPDIVDYELLGVNPNTDPNTIDFAGLVAGAFDRVNADDPSKPKGPPDFIVNWVLPTLAVGVAKAYKQAGYTVPMLNSSSFRRAAILQTLGTMAEGQEGVSNLCWTADASGDNFAKAFAEETGADPAGYDSSVYDSMVVALLGTVKAALALDDPSKVTGPDVNVTLDQINDPAGTVVRTGTEEFKRAIEAIAAGKAINYEGASGPCDFDSVGNVKGDIAVYKVQNGKFVELRTYACTKDDACPLATK</sequence>
<gene>
    <name evidence="1" type="ORF">SOCE26_091680</name>
</gene>
<dbReference type="PANTHER" id="PTHR30483">
    <property type="entry name" value="LEUCINE-SPECIFIC-BINDING PROTEIN"/>
    <property type="match status" value="1"/>
</dbReference>
<evidence type="ECO:0008006" key="3">
    <source>
        <dbReference type="Google" id="ProtNLM"/>
    </source>
</evidence>
<evidence type="ECO:0000313" key="2">
    <source>
        <dbReference type="Proteomes" id="UP000238348"/>
    </source>
</evidence>
<dbReference type="AlphaFoldDB" id="A0A2L0F7T0"/>
<dbReference type="PROSITE" id="PS51257">
    <property type="entry name" value="PROKAR_LIPOPROTEIN"/>
    <property type="match status" value="1"/>
</dbReference>
<dbReference type="PANTHER" id="PTHR30483:SF6">
    <property type="entry name" value="PERIPLASMIC BINDING PROTEIN OF ABC TRANSPORTER FOR NATURAL AMINO ACIDS"/>
    <property type="match status" value="1"/>
</dbReference>
<dbReference type="InterPro" id="IPR028082">
    <property type="entry name" value="Peripla_BP_I"/>
</dbReference>